<feature type="transmembrane region" description="Helical" evidence="9">
    <location>
        <begin position="73"/>
        <end position="92"/>
    </location>
</feature>
<comment type="subcellular location">
    <subcellularLocation>
        <location evidence="1 9">Cell membrane</location>
        <topology evidence="1 9">Multi-pass membrane protein</topology>
    </subcellularLocation>
</comment>
<feature type="transmembrane region" description="Helical" evidence="9">
    <location>
        <begin position="423"/>
        <end position="444"/>
    </location>
</feature>
<evidence type="ECO:0000256" key="4">
    <source>
        <dbReference type="ARBA" id="ARBA00022475"/>
    </source>
</evidence>
<dbReference type="OrthoDB" id="9806926at2"/>
<feature type="transmembrane region" description="Helical" evidence="9">
    <location>
        <begin position="250"/>
        <end position="270"/>
    </location>
</feature>
<evidence type="ECO:0000256" key="6">
    <source>
        <dbReference type="ARBA" id="ARBA00022847"/>
    </source>
</evidence>
<gene>
    <name evidence="10" type="ORF">FB460_0885</name>
</gene>
<keyword evidence="7 9" id="KW-1133">Transmembrane helix</keyword>
<comment type="caution">
    <text evidence="10">The sequence shown here is derived from an EMBL/GenBank/DDBJ whole genome shotgun (WGS) entry which is preliminary data.</text>
</comment>
<dbReference type="Proteomes" id="UP000316196">
    <property type="component" value="Unassembled WGS sequence"/>
</dbReference>
<feature type="transmembrane region" description="Helical" evidence="9">
    <location>
        <begin position="187"/>
        <end position="207"/>
    </location>
</feature>
<dbReference type="Pfam" id="PF01235">
    <property type="entry name" value="Na_Ala_symp"/>
    <property type="match status" value="1"/>
</dbReference>
<evidence type="ECO:0000256" key="3">
    <source>
        <dbReference type="ARBA" id="ARBA00022448"/>
    </source>
</evidence>
<dbReference type="GO" id="GO:0005886">
    <property type="term" value="C:plasma membrane"/>
    <property type="evidence" value="ECO:0007669"/>
    <property type="project" value="UniProtKB-SubCell"/>
</dbReference>
<dbReference type="Gene3D" id="1.20.1740.10">
    <property type="entry name" value="Amino acid/polyamine transporter I"/>
    <property type="match status" value="1"/>
</dbReference>
<reference evidence="10 11" key="1">
    <citation type="submission" date="2019-06" db="EMBL/GenBank/DDBJ databases">
        <title>Sequencing the genomes of 1000 actinobacteria strains.</title>
        <authorList>
            <person name="Klenk H.-P."/>
        </authorList>
    </citation>
    <scope>NUCLEOTIDE SEQUENCE [LARGE SCALE GENOMIC DNA]</scope>
    <source>
        <strain evidence="10 11">DSM 8251</strain>
    </source>
</reference>
<dbReference type="EMBL" id="VFOR01000001">
    <property type="protein sequence ID" value="TQL63085.1"/>
    <property type="molecule type" value="Genomic_DNA"/>
</dbReference>
<dbReference type="NCBIfam" id="TIGR00835">
    <property type="entry name" value="agcS"/>
    <property type="match status" value="1"/>
</dbReference>
<dbReference type="AlphaFoldDB" id="A0A542ZRV0"/>
<evidence type="ECO:0000256" key="7">
    <source>
        <dbReference type="ARBA" id="ARBA00022989"/>
    </source>
</evidence>
<evidence type="ECO:0000256" key="1">
    <source>
        <dbReference type="ARBA" id="ARBA00004651"/>
    </source>
</evidence>
<feature type="transmembrane region" description="Helical" evidence="9">
    <location>
        <begin position="353"/>
        <end position="375"/>
    </location>
</feature>
<dbReference type="PRINTS" id="PR00175">
    <property type="entry name" value="NAALASMPORT"/>
</dbReference>
<dbReference type="FunFam" id="1.20.1740.10:FF:000004">
    <property type="entry name" value="Sodium:alanine symporter family protein"/>
    <property type="match status" value="1"/>
</dbReference>
<proteinExistence type="inferred from homology"/>
<accession>A0A542ZRV0</accession>
<evidence type="ECO:0000256" key="5">
    <source>
        <dbReference type="ARBA" id="ARBA00022692"/>
    </source>
</evidence>
<feature type="transmembrane region" description="Helical" evidence="9">
    <location>
        <begin position="147"/>
        <end position="167"/>
    </location>
</feature>
<feature type="transmembrane region" description="Helical" evidence="9">
    <location>
        <begin position="219"/>
        <end position="238"/>
    </location>
</feature>
<dbReference type="InterPro" id="IPR001463">
    <property type="entry name" value="Na/Ala_symport"/>
</dbReference>
<protein>
    <submittedName>
        <fullName evidence="10">AGCS family alanine or glycine:cation symporter</fullName>
    </submittedName>
</protein>
<dbReference type="PANTHER" id="PTHR30330">
    <property type="entry name" value="AGSS FAMILY TRANSPORTER, SODIUM-ALANINE"/>
    <property type="match status" value="1"/>
</dbReference>
<evidence type="ECO:0000313" key="11">
    <source>
        <dbReference type="Proteomes" id="UP000316196"/>
    </source>
</evidence>
<organism evidence="10 11">
    <name type="scientific">Propioniferax innocua</name>
    <dbReference type="NCBI Taxonomy" id="1753"/>
    <lineage>
        <taxon>Bacteria</taxon>
        <taxon>Bacillati</taxon>
        <taxon>Actinomycetota</taxon>
        <taxon>Actinomycetes</taxon>
        <taxon>Propionibacteriales</taxon>
        <taxon>Propionibacteriaceae</taxon>
        <taxon>Propioniferax</taxon>
    </lineage>
</organism>
<sequence length="481" mass="51583">MDMVSTVVGVINEWLWYGVTVVLIVIGLYLSLRTKGVQLSMLPEMFRVVKEPSIDDDEGNKQISSFRAFTISAAARVGTGNIAGVALAISLGGPGSVFWMWLLALIGGATSFVESTLAQAYKVRDKESFVGGPAHYMERGLGRKKMAMAFAVIMIFTYGFVFASVQSNSVIDVLTTSVRFEPGTPEFTRFAAIVGVVLTVVAGFIFFSGTRALSGVTVVVVPIMAVIYLLIGAVIMVMNANELPGVMADIVLSAFGIREFAAGTFFAVVINGVRRGLYSNEAGMGSAPIAGAAASVSHPAKQGFVQTLGVYFDTWLVCTVTAFIVLLSNPVYGDEARGASLTQEAMALQLGDWAIHFLTVAMFLFAFSSVLGAYYCGEANVKYLSSSRTVLNVYRAIVCGFVFWGAVASLDLVWAMADVTMGIMATLNLVGVIMLAGVAARLLANYREQRRRGLDPAFHADDLKIHGMDAWDGSDPVTRRE</sequence>
<keyword evidence="8 9" id="KW-0472">Membrane</keyword>
<dbReference type="GO" id="GO:0005283">
    <property type="term" value="F:amino acid:sodium symporter activity"/>
    <property type="evidence" value="ECO:0007669"/>
    <property type="project" value="InterPro"/>
</dbReference>
<feature type="transmembrane region" description="Helical" evidence="9">
    <location>
        <begin position="14"/>
        <end position="32"/>
    </location>
</feature>
<evidence type="ECO:0000256" key="8">
    <source>
        <dbReference type="ARBA" id="ARBA00023136"/>
    </source>
</evidence>
<feature type="transmembrane region" description="Helical" evidence="9">
    <location>
        <begin position="98"/>
        <end position="118"/>
    </location>
</feature>
<keyword evidence="3 9" id="KW-0813">Transport</keyword>
<keyword evidence="5 9" id="KW-0812">Transmembrane</keyword>
<feature type="transmembrane region" description="Helical" evidence="9">
    <location>
        <begin position="396"/>
        <end position="417"/>
    </location>
</feature>
<name>A0A542ZRV0_9ACTN</name>
<comment type="similarity">
    <text evidence="2 9">Belongs to the alanine or glycine:cation symporter (AGCS) (TC 2.A.25) family.</text>
</comment>
<dbReference type="RefSeq" id="WP_142092848.1">
    <property type="nucleotide sequence ID" value="NZ_BAAAMD010000001.1"/>
</dbReference>
<keyword evidence="6 9" id="KW-0769">Symport</keyword>
<keyword evidence="4 9" id="KW-1003">Cell membrane</keyword>
<evidence type="ECO:0000256" key="2">
    <source>
        <dbReference type="ARBA" id="ARBA00009261"/>
    </source>
</evidence>
<evidence type="ECO:0000313" key="10">
    <source>
        <dbReference type="EMBL" id="TQL63085.1"/>
    </source>
</evidence>
<keyword evidence="11" id="KW-1185">Reference proteome</keyword>
<feature type="transmembrane region" description="Helical" evidence="9">
    <location>
        <begin position="310"/>
        <end position="333"/>
    </location>
</feature>
<dbReference type="PANTHER" id="PTHR30330:SF1">
    <property type="entry name" value="AMINO-ACID CARRIER PROTEIN ALST"/>
    <property type="match status" value="1"/>
</dbReference>
<evidence type="ECO:0000256" key="9">
    <source>
        <dbReference type="RuleBase" id="RU363064"/>
    </source>
</evidence>